<dbReference type="Pfam" id="PF07093">
    <property type="entry name" value="SGT1"/>
    <property type="match status" value="1"/>
</dbReference>
<organism evidence="2 3">
    <name type="scientific">Lophiotrema nucula</name>
    <dbReference type="NCBI Taxonomy" id="690887"/>
    <lineage>
        <taxon>Eukaryota</taxon>
        <taxon>Fungi</taxon>
        <taxon>Dikarya</taxon>
        <taxon>Ascomycota</taxon>
        <taxon>Pezizomycotina</taxon>
        <taxon>Dothideomycetes</taxon>
        <taxon>Pleosporomycetidae</taxon>
        <taxon>Pleosporales</taxon>
        <taxon>Lophiotremataceae</taxon>
        <taxon>Lophiotrema</taxon>
    </lineage>
</organism>
<dbReference type="GO" id="GO:0005634">
    <property type="term" value="C:nucleus"/>
    <property type="evidence" value="ECO:0007669"/>
    <property type="project" value="TreeGrafter"/>
</dbReference>
<gene>
    <name evidence="2" type="ORF">BDV96DRAFT_639049</name>
</gene>
<feature type="compositionally biased region" description="Basic and acidic residues" evidence="1">
    <location>
        <begin position="490"/>
        <end position="503"/>
    </location>
</feature>
<feature type="region of interest" description="Disordered" evidence="1">
    <location>
        <begin position="530"/>
        <end position="577"/>
    </location>
</feature>
<evidence type="ECO:0000313" key="2">
    <source>
        <dbReference type="EMBL" id="KAF2122462.1"/>
    </source>
</evidence>
<feature type="region of interest" description="Disordered" evidence="1">
    <location>
        <begin position="602"/>
        <end position="627"/>
    </location>
</feature>
<feature type="compositionally biased region" description="Acidic residues" evidence="1">
    <location>
        <begin position="562"/>
        <end position="577"/>
    </location>
</feature>
<dbReference type="AlphaFoldDB" id="A0A6A5ZRW8"/>
<reference evidence="2" key="1">
    <citation type="journal article" date="2020" name="Stud. Mycol.">
        <title>101 Dothideomycetes genomes: a test case for predicting lifestyles and emergence of pathogens.</title>
        <authorList>
            <person name="Haridas S."/>
            <person name="Albert R."/>
            <person name="Binder M."/>
            <person name="Bloem J."/>
            <person name="Labutti K."/>
            <person name="Salamov A."/>
            <person name="Andreopoulos B."/>
            <person name="Baker S."/>
            <person name="Barry K."/>
            <person name="Bills G."/>
            <person name="Bluhm B."/>
            <person name="Cannon C."/>
            <person name="Castanera R."/>
            <person name="Culley D."/>
            <person name="Daum C."/>
            <person name="Ezra D."/>
            <person name="Gonzalez J."/>
            <person name="Henrissat B."/>
            <person name="Kuo A."/>
            <person name="Liang C."/>
            <person name="Lipzen A."/>
            <person name="Lutzoni F."/>
            <person name="Magnuson J."/>
            <person name="Mondo S."/>
            <person name="Nolan M."/>
            <person name="Ohm R."/>
            <person name="Pangilinan J."/>
            <person name="Park H.-J."/>
            <person name="Ramirez L."/>
            <person name="Alfaro M."/>
            <person name="Sun H."/>
            <person name="Tritt A."/>
            <person name="Yoshinaga Y."/>
            <person name="Zwiers L.-H."/>
            <person name="Turgeon B."/>
            <person name="Goodwin S."/>
            <person name="Spatafora J."/>
            <person name="Crous P."/>
            <person name="Grigoriev I."/>
        </authorList>
    </citation>
    <scope>NUCLEOTIDE SEQUENCE</scope>
    <source>
        <strain evidence="2">CBS 627.86</strain>
    </source>
</reference>
<dbReference type="OrthoDB" id="27237at2759"/>
<dbReference type="PANTHER" id="PTHR13060:SF0">
    <property type="entry name" value="PROTEIN ECDYSONELESS HOMOLOG"/>
    <property type="match status" value="1"/>
</dbReference>
<name>A0A6A5ZRW8_9PLEO</name>
<dbReference type="EMBL" id="ML977310">
    <property type="protein sequence ID" value="KAF2122462.1"/>
    <property type="molecule type" value="Genomic_DNA"/>
</dbReference>
<feature type="compositionally biased region" description="Basic and acidic residues" evidence="1">
    <location>
        <begin position="532"/>
        <end position="561"/>
    </location>
</feature>
<dbReference type="PANTHER" id="PTHR13060">
    <property type="entry name" value="SGT1 PROTEIN HSGT1 SUPPRESSOR OF GCR2"/>
    <property type="match status" value="1"/>
</dbReference>
<evidence type="ECO:0000256" key="1">
    <source>
        <dbReference type="SAM" id="MobiDB-lite"/>
    </source>
</evidence>
<proteinExistence type="predicted"/>
<protein>
    <submittedName>
        <fullName evidence="2">SGT1 protein-domain-containing protein</fullName>
    </submittedName>
</protein>
<feature type="region of interest" description="Disordered" evidence="1">
    <location>
        <begin position="385"/>
        <end position="404"/>
    </location>
</feature>
<feature type="region of interest" description="Disordered" evidence="1">
    <location>
        <begin position="486"/>
        <end position="512"/>
    </location>
</feature>
<dbReference type="Proteomes" id="UP000799770">
    <property type="component" value="Unassembled WGS sequence"/>
</dbReference>
<feature type="region of interest" description="Disordered" evidence="1">
    <location>
        <begin position="428"/>
        <end position="471"/>
    </location>
</feature>
<dbReference type="InterPro" id="IPR010770">
    <property type="entry name" value="Ecd"/>
</dbReference>
<feature type="compositionally biased region" description="Acidic residues" evidence="1">
    <location>
        <begin position="450"/>
        <end position="471"/>
    </location>
</feature>
<keyword evidence="3" id="KW-1185">Reference proteome</keyword>
<sequence>MDHIPQDNFKRFGEGFEGFPKQLPEDVVEYMIFVIDSQLSDVQTRERLQAFQRALATLEKKFLKEYIWQRDSMKLDLTREEGRWLLKGSTNYGDSVADEWLIVWLLRELSKEFPDAWMRIYDTDGEFLLIEAANALPNWLNPEMAENRVWINNHRLLVVPLSKQEEPKPLKAEEALAILKDTPARPQHYPKIDEEAFHRLKNYPTAIAENQHHATLPLPRRVAHVLHTNPAYIAPVVEAFYLRDPIALRLLQPEKSKTPLKLAPKDFVEVSVRFTKVLYAQLLGQKWVPPGIWGDALANIMRKGDKQTSMTQEKAEIGIKVAAGMEMLAQHKVYANKKASREIQLLLDDLESGDDTLPTDAEIAAWPKRDDDEEWLNIDFDEFERELSGKGGPTGPSSGFGDKNAQENLRKMVDRFNKFLEDDEAGLDGAKGLGLDPMDVDNDSDRGWDDPEDSDEEEEEDSDQFADAEFEEYEKAMEKFMALSSAEKSALVDDARELARAEEEEREEDEEIQKLSEAMEAELFGLGALKLDPAKESKKEGKKAIKSVNVDKGKGKVRAEEVADDDDDDDDDEGELLDEDYNLVENMLEAFKGQGGMAGPAGNMLRAMGIQMPPDADDDLKTKGEKA</sequence>
<evidence type="ECO:0000313" key="3">
    <source>
        <dbReference type="Proteomes" id="UP000799770"/>
    </source>
</evidence>
<accession>A0A6A5ZRW8</accession>